<name>W7HX14_9PEZI</name>
<feature type="region of interest" description="Disordered" evidence="1">
    <location>
        <begin position="269"/>
        <end position="343"/>
    </location>
</feature>
<dbReference type="EMBL" id="KI966437">
    <property type="protein sequence ID" value="EWC44642.1"/>
    <property type="molecule type" value="Genomic_DNA"/>
</dbReference>
<organism evidence="3 4">
    <name type="scientific">Drechslerella stenobrocha 248</name>
    <dbReference type="NCBI Taxonomy" id="1043628"/>
    <lineage>
        <taxon>Eukaryota</taxon>
        <taxon>Fungi</taxon>
        <taxon>Dikarya</taxon>
        <taxon>Ascomycota</taxon>
        <taxon>Pezizomycotina</taxon>
        <taxon>Orbiliomycetes</taxon>
        <taxon>Orbiliales</taxon>
        <taxon>Orbiliaceae</taxon>
        <taxon>Drechslerella</taxon>
    </lineage>
</organism>
<gene>
    <name evidence="3" type="ORF">DRE_06631</name>
</gene>
<feature type="chain" id="PRO_5004893229" evidence="2">
    <location>
        <begin position="20"/>
        <end position="371"/>
    </location>
</feature>
<keyword evidence="2" id="KW-0732">Signal</keyword>
<dbReference type="Proteomes" id="UP000024837">
    <property type="component" value="Unassembled WGS sequence"/>
</dbReference>
<evidence type="ECO:0000313" key="4">
    <source>
        <dbReference type="Proteomes" id="UP000024837"/>
    </source>
</evidence>
<feature type="compositionally biased region" description="Polar residues" evidence="1">
    <location>
        <begin position="298"/>
        <end position="307"/>
    </location>
</feature>
<dbReference type="HOGENOM" id="CLU_746018_0_0_1"/>
<evidence type="ECO:0000256" key="2">
    <source>
        <dbReference type="SAM" id="SignalP"/>
    </source>
</evidence>
<keyword evidence="4" id="KW-1185">Reference proteome</keyword>
<evidence type="ECO:0000313" key="3">
    <source>
        <dbReference type="EMBL" id="EWC44642.1"/>
    </source>
</evidence>
<dbReference type="OrthoDB" id="10644828at2759"/>
<dbReference type="AlphaFoldDB" id="W7HX14"/>
<reference evidence="3 4" key="1">
    <citation type="submission" date="2013-05" db="EMBL/GenBank/DDBJ databases">
        <title>Drechslerella stenobrocha genome reveals carnivorous origination and mechanical trapping mechanism of predatory fungi.</title>
        <authorList>
            <person name="Liu X."/>
            <person name="Zhang W."/>
            <person name="Liu K."/>
        </authorList>
    </citation>
    <scope>NUCLEOTIDE SEQUENCE [LARGE SCALE GENOMIC DNA]</scope>
    <source>
        <strain evidence="3 4">248</strain>
    </source>
</reference>
<accession>W7HX14</accession>
<sequence>MKVFGVALPAILLTPIVSATVIQRYAQPKNYGGAAEKAPRYKKRQDDVIGYPAAVNVTTPTTSAYIAPAAPYPTTAPYAAPPYATPICGVITSTVYDESAYANVTITTSIPCGPAVYPTGTAYPTAPYPTAPYPTAPAYITAPIVSQYVSWVTETPTVYVTKTCQACAPITITETIPCPPHSATIIHYVTKSCDACAPHTASSILPTTLPYYPLPSLNATQSYHSYEVTSASVHYSTFTVVTSLCSVCQQTTLTSTVAYSTSHSVYSTYGPAPPPPSSAGVPSYPSSAGVPGHPSSAGVPSNPSNTGAPHPSSAGVPSYPSSAGVPAHPSSSGTPTNPTAPPLYTGASSKMQYNLGALVGALVMTLMHMLL</sequence>
<protein>
    <submittedName>
        <fullName evidence="3">Uncharacterized protein</fullName>
    </submittedName>
</protein>
<feature type="signal peptide" evidence="2">
    <location>
        <begin position="1"/>
        <end position="19"/>
    </location>
</feature>
<proteinExistence type="predicted"/>
<evidence type="ECO:0000256" key="1">
    <source>
        <dbReference type="SAM" id="MobiDB-lite"/>
    </source>
</evidence>
<feature type="compositionally biased region" description="Low complexity" evidence="1">
    <location>
        <begin position="278"/>
        <end position="289"/>
    </location>
</feature>